<dbReference type="InterPro" id="IPR006168">
    <property type="entry name" value="G3P_DH_NAD-dep"/>
</dbReference>
<gene>
    <name evidence="2" type="ORF">Q604_UNBC13009G0001</name>
</gene>
<evidence type="ECO:0000259" key="1">
    <source>
        <dbReference type="Pfam" id="PF01210"/>
    </source>
</evidence>
<feature type="non-terminal residue" evidence="2">
    <location>
        <position position="92"/>
    </location>
</feature>
<accession>W1XQN1</accession>
<dbReference type="InterPro" id="IPR036291">
    <property type="entry name" value="NAD(P)-bd_dom_sf"/>
</dbReference>
<feature type="non-terminal residue" evidence="2">
    <location>
        <position position="1"/>
    </location>
</feature>
<evidence type="ECO:0000313" key="2">
    <source>
        <dbReference type="EMBL" id="ETJ32537.1"/>
    </source>
</evidence>
<dbReference type="AlphaFoldDB" id="W1XQN1"/>
<dbReference type="InterPro" id="IPR011128">
    <property type="entry name" value="G3P_DH_NAD-dep_N"/>
</dbReference>
<dbReference type="PANTHER" id="PTHR11728:SF1">
    <property type="entry name" value="GLYCEROL-3-PHOSPHATE DEHYDROGENASE [NAD(+)] 2, CHLOROPLASTIC"/>
    <property type="match status" value="1"/>
</dbReference>
<organism evidence="2">
    <name type="scientific">human gut metagenome</name>
    <dbReference type="NCBI Taxonomy" id="408170"/>
    <lineage>
        <taxon>unclassified sequences</taxon>
        <taxon>metagenomes</taxon>
        <taxon>organismal metagenomes</taxon>
    </lineage>
</organism>
<dbReference type="Gene3D" id="3.40.50.720">
    <property type="entry name" value="NAD(P)-binding Rossmann-like Domain"/>
    <property type="match status" value="1"/>
</dbReference>
<proteinExistence type="predicted"/>
<reference evidence="2" key="1">
    <citation type="submission" date="2013-12" db="EMBL/GenBank/DDBJ databases">
        <title>A Varibaculum cambriense genome reconstructed from a premature infant gut community with otherwise low bacterial novelty that shifts toward anaerobic metabolism during the third week of life.</title>
        <authorList>
            <person name="Brown C.T."/>
            <person name="Sharon I."/>
            <person name="Thomas B.C."/>
            <person name="Castelle C.J."/>
            <person name="Morowitz M.J."/>
            <person name="Banfield J.F."/>
        </authorList>
    </citation>
    <scope>NUCLEOTIDE SEQUENCE</scope>
</reference>
<sequence>ESNNILCSKGVERTTGKLLTTVMREVLGTVGCNLAVLSGPNHAEEIGRDLPAASVLSTEDLDVATMLQKALCSHNFRIYANTDITGVELAGA</sequence>
<dbReference type="PRINTS" id="PR00077">
    <property type="entry name" value="GPDHDRGNASE"/>
</dbReference>
<comment type="caution">
    <text evidence="2">The sequence shown here is derived from an EMBL/GenBank/DDBJ whole genome shotgun (WGS) entry which is preliminary data.</text>
</comment>
<dbReference type="PANTHER" id="PTHR11728">
    <property type="entry name" value="GLYCEROL-3-PHOSPHATE DEHYDROGENASE"/>
    <property type="match status" value="1"/>
</dbReference>
<dbReference type="GO" id="GO:0046168">
    <property type="term" value="P:glycerol-3-phosphate catabolic process"/>
    <property type="evidence" value="ECO:0007669"/>
    <property type="project" value="InterPro"/>
</dbReference>
<name>W1XQN1_9ZZZZ</name>
<dbReference type="Pfam" id="PF01210">
    <property type="entry name" value="NAD_Gly3P_dh_N"/>
    <property type="match status" value="1"/>
</dbReference>
<dbReference type="GO" id="GO:0005829">
    <property type="term" value="C:cytosol"/>
    <property type="evidence" value="ECO:0007669"/>
    <property type="project" value="TreeGrafter"/>
</dbReference>
<dbReference type="GO" id="GO:0051287">
    <property type="term" value="F:NAD binding"/>
    <property type="evidence" value="ECO:0007669"/>
    <property type="project" value="InterPro"/>
</dbReference>
<feature type="domain" description="Glycerol-3-phosphate dehydrogenase NAD-dependent N-terminal" evidence="1">
    <location>
        <begin position="5"/>
        <end position="62"/>
    </location>
</feature>
<dbReference type="EMBL" id="AZMM01013009">
    <property type="protein sequence ID" value="ETJ32537.1"/>
    <property type="molecule type" value="Genomic_DNA"/>
</dbReference>
<protein>
    <submittedName>
        <fullName evidence="2">Glycerol-3-phosphate dehydrogenase NAD(P)</fullName>
    </submittedName>
</protein>
<dbReference type="SUPFAM" id="SSF51735">
    <property type="entry name" value="NAD(P)-binding Rossmann-fold domains"/>
    <property type="match status" value="1"/>
</dbReference>
<dbReference type="GO" id="GO:0047952">
    <property type="term" value="F:glycerol-3-phosphate dehydrogenase [NAD(P)+] activity"/>
    <property type="evidence" value="ECO:0007669"/>
    <property type="project" value="TreeGrafter"/>
</dbReference>